<organism evidence="2 3">
    <name type="scientific">Bhargavaea ginsengi</name>
    <dbReference type="NCBI Taxonomy" id="426757"/>
    <lineage>
        <taxon>Bacteria</taxon>
        <taxon>Bacillati</taxon>
        <taxon>Bacillota</taxon>
        <taxon>Bacilli</taxon>
        <taxon>Bacillales</taxon>
        <taxon>Caryophanaceae</taxon>
        <taxon>Bhargavaea</taxon>
    </lineage>
</organism>
<feature type="signal peptide" evidence="1">
    <location>
        <begin position="1"/>
        <end position="22"/>
    </location>
</feature>
<dbReference type="OrthoDB" id="2450230at2"/>
<evidence type="ECO:0000313" key="3">
    <source>
        <dbReference type="Proteomes" id="UP000199200"/>
    </source>
</evidence>
<evidence type="ECO:0008006" key="4">
    <source>
        <dbReference type="Google" id="ProtNLM"/>
    </source>
</evidence>
<protein>
    <recommendedName>
        <fullName evidence="4">DUF4367 domain-containing protein</fullName>
    </recommendedName>
</protein>
<proteinExistence type="predicted"/>
<gene>
    <name evidence="2" type="ORF">SAMN04488127_1654</name>
</gene>
<dbReference type="EMBL" id="FNZF01000002">
    <property type="protein sequence ID" value="SEJ33332.1"/>
    <property type="molecule type" value="Genomic_DNA"/>
</dbReference>
<dbReference type="AlphaFoldDB" id="A0A1H6Y802"/>
<evidence type="ECO:0000313" key="2">
    <source>
        <dbReference type="EMBL" id="SEJ33332.1"/>
    </source>
</evidence>
<dbReference type="STRING" id="426757.SAMN04488127_1654"/>
<keyword evidence="3" id="KW-1185">Reference proteome</keyword>
<dbReference type="PROSITE" id="PS51257">
    <property type="entry name" value="PROKAR_LIPOPROTEIN"/>
    <property type="match status" value="1"/>
</dbReference>
<evidence type="ECO:0000256" key="1">
    <source>
        <dbReference type="SAM" id="SignalP"/>
    </source>
</evidence>
<accession>A0A1H6Y802</accession>
<name>A0A1H6Y802_9BACL</name>
<feature type="chain" id="PRO_5038375578" description="DUF4367 domain-containing protein" evidence="1">
    <location>
        <begin position="23"/>
        <end position="177"/>
    </location>
</feature>
<sequence length="177" mass="19100">MCKGLRLIAGFTLAALLAGCSATIEERAAEGIEVAGKAFEDKAKNTNAEIGNASFYKPFGFEIQEGSDEQNIVLEKGGDTYVLFINPNEGKESRLFYDLLYADPSKEILETGTFERHNTFGFAGAAVGAGERVELVAGSGGRKITTLSEEGEVRKNLKTMMEIVRSVEYDDGAVAKE</sequence>
<dbReference type="RefSeq" id="WP_092051973.1">
    <property type="nucleotide sequence ID" value="NZ_FNZF01000002.1"/>
</dbReference>
<keyword evidence="1" id="KW-0732">Signal</keyword>
<dbReference type="Proteomes" id="UP000199200">
    <property type="component" value="Unassembled WGS sequence"/>
</dbReference>
<reference evidence="3" key="1">
    <citation type="submission" date="2016-10" db="EMBL/GenBank/DDBJ databases">
        <authorList>
            <person name="Varghese N."/>
            <person name="Submissions S."/>
        </authorList>
    </citation>
    <scope>NUCLEOTIDE SEQUENCE [LARGE SCALE GENOMIC DNA]</scope>
    <source>
        <strain evidence="3">CGMCC 1.6763</strain>
    </source>
</reference>